<keyword evidence="1" id="KW-0678">Repressor</keyword>
<evidence type="ECO:0000256" key="1">
    <source>
        <dbReference type="ARBA" id="ARBA00022491"/>
    </source>
</evidence>
<dbReference type="SUPFAM" id="SSF46689">
    <property type="entry name" value="Homeodomain-like"/>
    <property type="match status" value="1"/>
</dbReference>
<dbReference type="Proteomes" id="UP000027318">
    <property type="component" value="Unassembled WGS sequence"/>
</dbReference>
<dbReference type="InterPro" id="IPR013572">
    <property type="entry name" value="Tscrpt_reg_MAATS_C"/>
</dbReference>
<dbReference type="Pfam" id="PF08361">
    <property type="entry name" value="TetR_C_2"/>
    <property type="match status" value="1"/>
</dbReference>
<dbReference type="InterPro" id="IPR036271">
    <property type="entry name" value="Tet_transcr_reg_TetR-rel_C_sf"/>
</dbReference>
<feature type="DNA-binding region" description="H-T-H motif" evidence="5">
    <location>
        <begin position="33"/>
        <end position="52"/>
    </location>
</feature>
<accession>A0A063Y206</accession>
<sequence length="207" mass="23589">MVRRTKAEAALTREKLLDAAENVFLARGVANATLEQIATEAGLTRGALYWHFKNKAEIFHAMLDRVRLPFQELIDELDEADRREHPARAIRLACQEGLKRLEQPRYHRVHSILIYHSGGLSELDSLAMQEEIANESCGMLTEYFQAVAQQGQLRADISPETAARLLQSTLGGVFHDWLRHPQEYSIRERGMEMVDTLLHLLCTTELP</sequence>
<dbReference type="PANTHER" id="PTHR30055:SF240">
    <property type="entry name" value="HTH-TYPE TRANSCRIPTIONAL REGULATOR ACRR"/>
    <property type="match status" value="1"/>
</dbReference>
<evidence type="ECO:0000313" key="7">
    <source>
        <dbReference type="EMBL" id="KDE38527.1"/>
    </source>
</evidence>
<dbReference type="PRINTS" id="PR00455">
    <property type="entry name" value="HTHTETR"/>
</dbReference>
<proteinExistence type="predicted"/>
<protein>
    <submittedName>
        <fullName evidence="7">Transcription repressor of multidrug efflux pump acrAB operon, TetR (AcrR) family</fullName>
    </submittedName>
</protein>
<evidence type="ECO:0000256" key="5">
    <source>
        <dbReference type="PROSITE-ProRule" id="PRU00335"/>
    </source>
</evidence>
<dbReference type="GO" id="GO:0003700">
    <property type="term" value="F:DNA-binding transcription factor activity"/>
    <property type="evidence" value="ECO:0007669"/>
    <property type="project" value="TreeGrafter"/>
</dbReference>
<keyword evidence="2" id="KW-0805">Transcription regulation</keyword>
<dbReference type="PATRIC" id="fig|267850.7.peg.2933"/>
<dbReference type="PROSITE" id="PS01081">
    <property type="entry name" value="HTH_TETR_1"/>
    <property type="match status" value="1"/>
</dbReference>
<dbReference type="GO" id="GO:0000976">
    <property type="term" value="F:transcription cis-regulatory region binding"/>
    <property type="evidence" value="ECO:0007669"/>
    <property type="project" value="TreeGrafter"/>
</dbReference>
<evidence type="ECO:0000256" key="4">
    <source>
        <dbReference type="ARBA" id="ARBA00023163"/>
    </source>
</evidence>
<dbReference type="AlphaFoldDB" id="A0A063Y206"/>
<dbReference type="Pfam" id="PF00440">
    <property type="entry name" value="TetR_N"/>
    <property type="match status" value="1"/>
</dbReference>
<dbReference type="InterPro" id="IPR023772">
    <property type="entry name" value="DNA-bd_HTH_TetR-type_CS"/>
</dbReference>
<dbReference type="PANTHER" id="PTHR30055">
    <property type="entry name" value="HTH-TYPE TRANSCRIPTIONAL REGULATOR RUTR"/>
    <property type="match status" value="1"/>
</dbReference>
<keyword evidence="4" id="KW-0804">Transcription</keyword>
<dbReference type="RefSeq" id="WP_036549847.1">
    <property type="nucleotide sequence ID" value="NZ_JMSZ01000042.1"/>
</dbReference>
<dbReference type="InterPro" id="IPR009057">
    <property type="entry name" value="Homeodomain-like_sf"/>
</dbReference>
<feature type="domain" description="HTH tetR-type" evidence="6">
    <location>
        <begin position="10"/>
        <end position="70"/>
    </location>
</feature>
<dbReference type="InterPro" id="IPR050109">
    <property type="entry name" value="HTH-type_TetR-like_transc_reg"/>
</dbReference>
<name>A0A063Y206_9GAMM</name>
<dbReference type="OrthoDB" id="5816932at2"/>
<dbReference type="PROSITE" id="PS50977">
    <property type="entry name" value="HTH_TETR_2"/>
    <property type="match status" value="1"/>
</dbReference>
<evidence type="ECO:0000313" key="8">
    <source>
        <dbReference type="Proteomes" id="UP000027318"/>
    </source>
</evidence>
<evidence type="ECO:0000256" key="3">
    <source>
        <dbReference type="ARBA" id="ARBA00023125"/>
    </source>
</evidence>
<reference evidence="7 8" key="1">
    <citation type="journal article" date="2005" name="Int. J. Syst. Evol. Microbiol.">
        <title>Nitrincola lacisaponensis gen. nov., sp. nov., a novel alkaliphilic bacterium isolated from an alkaline, saline lake.</title>
        <authorList>
            <person name="Dimitriu P.A."/>
            <person name="Shukla S.K."/>
            <person name="Conradt J."/>
            <person name="Marquez M.C."/>
            <person name="Ventosa A."/>
            <person name="Maglia A."/>
            <person name="Peyton B.M."/>
            <person name="Pinkart H.C."/>
            <person name="Mormile M.R."/>
        </authorList>
    </citation>
    <scope>NUCLEOTIDE SEQUENCE [LARGE SCALE GENOMIC DNA]</scope>
    <source>
        <strain evidence="7 8">4CA</strain>
    </source>
</reference>
<dbReference type="Gene3D" id="1.10.357.10">
    <property type="entry name" value="Tetracycline Repressor, domain 2"/>
    <property type="match status" value="1"/>
</dbReference>
<dbReference type="InterPro" id="IPR001647">
    <property type="entry name" value="HTH_TetR"/>
</dbReference>
<evidence type="ECO:0000256" key="2">
    <source>
        <dbReference type="ARBA" id="ARBA00023015"/>
    </source>
</evidence>
<keyword evidence="8" id="KW-1185">Reference proteome</keyword>
<dbReference type="SUPFAM" id="SSF48498">
    <property type="entry name" value="Tetracyclin repressor-like, C-terminal domain"/>
    <property type="match status" value="1"/>
</dbReference>
<dbReference type="STRING" id="267850.ADINL_2982"/>
<evidence type="ECO:0000259" key="6">
    <source>
        <dbReference type="PROSITE" id="PS50977"/>
    </source>
</evidence>
<comment type="caution">
    <text evidence="7">The sequence shown here is derived from an EMBL/GenBank/DDBJ whole genome shotgun (WGS) entry which is preliminary data.</text>
</comment>
<gene>
    <name evidence="7" type="ORF">ADINL_2982</name>
</gene>
<dbReference type="EMBL" id="JMSZ01000042">
    <property type="protein sequence ID" value="KDE38527.1"/>
    <property type="molecule type" value="Genomic_DNA"/>
</dbReference>
<keyword evidence="3 5" id="KW-0238">DNA-binding</keyword>
<organism evidence="7 8">
    <name type="scientific">Nitrincola lacisaponensis</name>
    <dbReference type="NCBI Taxonomy" id="267850"/>
    <lineage>
        <taxon>Bacteria</taxon>
        <taxon>Pseudomonadati</taxon>
        <taxon>Pseudomonadota</taxon>
        <taxon>Gammaproteobacteria</taxon>
        <taxon>Oceanospirillales</taxon>
        <taxon>Oceanospirillaceae</taxon>
        <taxon>Nitrincola</taxon>
    </lineage>
</organism>